<accession>A0A8D2NVX4</accession>
<evidence type="ECO:0000256" key="1">
    <source>
        <dbReference type="ARBA" id="ARBA00004401"/>
    </source>
</evidence>
<dbReference type="PANTHER" id="PTHR45710:SF31">
    <property type="entry name" value="EARLY ACTIVATION ANTIGEN CD69"/>
    <property type="match status" value="1"/>
</dbReference>
<feature type="domain" description="C-type lectin" evidence="3">
    <location>
        <begin position="55"/>
        <end position="165"/>
    </location>
</feature>
<dbReference type="SUPFAM" id="SSF56436">
    <property type="entry name" value="C-type lectin-like"/>
    <property type="match status" value="1"/>
</dbReference>
<sequence>FLSSPLAVVPFHHSSDQPSALQQQHHHLLLVAFISLSSPCTDRGWTCCPKGWTRFQRSCYFLSTDKMTWAKSVQNCTGMGSQLVVINSKAEQNFFIGLFAEKVGQWQWVDKTPYNGTVCLCPRFWRGGEPANVPEENCTVMHMREQSNNNWNDVKYDSIHHRICEAAAVTV</sequence>
<reference evidence="4" key="2">
    <citation type="submission" date="2025-09" db="UniProtKB">
        <authorList>
            <consortium name="Ensembl"/>
        </authorList>
    </citation>
    <scope>IDENTIFICATION</scope>
</reference>
<dbReference type="Proteomes" id="UP000694401">
    <property type="component" value="Unassembled WGS sequence"/>
</dbReference>
<evidence type="ECO:0000313" key="4">
    <source>
        <dbReference type="Ensembl" id="ENSZLMP00000004204.1"/>
    </source>
</evidence>
<proteinExistence type="predicted"/>
<dbReference type="PROSITE" id="PS50041">
    <property type="entry name" value="C_TYPE_LECTIN_2"/>
    <property type="match status" value="1"/>
</dbReference>
<dbReference type="CDD" id="cd03590">
    <property type="entry name" value="CLECT_DC-SIGN_like"/>
    <property type="match status" value="1"/>
</dbReference>
<dbReference type="InterPro" id="IPR016187">
    <property type="entry name" value="CTDL_fold"/>
</dbReference>
<dbReference type="Pfam" id="PF00059">
    <property type="entry name" value="Lectin_C"/>
    <property type="match status" value="1"/>
</dbReference>
<evidence type="ECO:0000256" key="2">
    <source>
        <dbReference type="ARBA" id="ARBA00022734"/>
    </source>
</evidence>
<comment type="subcellular location">
    <subcellularLocation>
        <location evidence="1">Cell membrane</location>
        <topology evidence="1">Single-pass type II membrane protein</topology>
    </subcellularLocation>
</comment>
<organism evidence="4 5">
    <name type="scientific">Zosterops lateralis melanops</name>
    <dbReference type="NCBI Taxonomy" id="1220523"/>
    <lineage>
        <taxon>Eukaryota</taxon>
        <taxon>Metazoa</taxon>
        <taxon>Chordata</taxon>
        <taxon>Craniata</taxon>
        <taxon>Vertebrata</taxon>
        <taxon>Euteleostomi</taxon>
        <taxon>Archelosauria</taxon>
        <taxon>Archosauria</taxon>
        <taxon>Dinosauria</taxon>
        <taxon>Saurischia</taxon>
        <taxon>Theropoda</taxon>
        <taxon>Coelurosauria</taxon>
        <taxon>Aves</taxon>
        <taxon>Neognathae</taxon>
        <taxon>Neoaves</taxon>
        <taxon>Telluraves</taxon>
        <taxon>Australaves</taxon>
        <taxon>Passeriformes</taxon>
        <taxon>Sylvioidea</taxon>
        <taxon>Zosteropidae</taxon>
        <taxon>Zosterops</taxon>
    </lineage>
</organism>
<dbReference type="AlphaFoldDB" id="A0A8D2NVX4"/>
<evidence type="ECO:0000259" key="3">
    <source>
        <dbReference type="PROSITE" id="PS50041"/>
    </source>
</evidence>
<dbReference type="InterPro" id="IPR016186">
    <property type="entry name" value="C-type_lectin-like/link_sf"/>
</dbReference>
<dbReference type="SMART" id="SM00034">
    <property type="entry name" value="CLECT"/>
    <property type="match status" value="1"/>
</dbReference>
<dbReference type="InterPro" id="IPR033989">
    <property type="entry name" value="CD209-like_CTLD"/>
</dbReference>
<name>A0A8D2NVX4_ZOSLA</name>
<evidence type="ECO:0000313" key="5">
    <source>
        <dbReference type="Proteomes" id="UP000694401"/>
    </source>
</evidence>
<dbReference type="GO" id="GO:0005886">
    <property type="term" value="C:plasma membrane"/>
    <property type="evidence" value="ECO:0007669"/>
    <property type="project" value="UniProtKB-SubCell"/>
</dbReference>
<dbReference type="GO" id="GO:0030246">
    <property type="term" value="F:carbohydrate binding"/>
    <property type="evidence" value="ECO:0007669"/>
    <property type="project" value="UniProtKB-KW"/>
</dbReference>
<reference evidence="4" key="1">
    <citation type="submission" date="2025-08" db="UniProtKB">
        <authorList>
            <consortium name="Ensembl"/>
        </authorList>
    </citation>
    <scope>IDENTIFICATION</scope>
</reference>
<protein>
    <recommendedName>
        <fullName evidence="3">C-type lectin domain-containing protein</fullName>
    </recommendedName>
</protein>
<dbReference type="PANTHER" id="PTHR45710">
    <property type="entry name" value="C-TYPE LECTIN DOMAIN-CONTAINING PROTEIN 180"/>
    <property type="match status" value="1"/>
</dbReference>
<dbReference type="InterPro" id="IPR001304">
    <property type="entry name" value="C-type_lectin-like"/>
</dbReference>
<keyword evidence="5" id="KW-1185">Reference proteome</keyword>
<dbReference type="InterPro" id="IPR050828">
    <property type="entry name" value="C-type_lectin/matrix_domain"/>
</dbReference>
<keyword evidence="2" id="KW-0430">Lectin</keyword>
<dbReference type="Gene3D" id="3.10.100.10">
    <property type="entry name" value="Mannose-Binding Protein A, subunit A"/>
    <property type="match status" value="1"/>
</dbReference>
<dbReference type="Ensembl" id="ENSZLMT00000004350.1">
    <property type="protein sequence ID" value="ENSZLMP00000004204.1"/>
    <property type="gene ID" value="ENSZLMG00000003008.1"/>
</dbReference>